<sequence length="452" mass="50943">MLRSPWLLSSALHRRIFALRPRPHELSKRVGGRCLSEVPSFRERLAQSAMKEVAVESFTERVKKPRIGWQIYYVVMSGLGIYLISAKAANVETAIWTERLKQSAVFQDKDPTSDDIKRAKYFHLGKRLQAMILEINNSVSNLPNTVKSMPILATARSMQNYLDASEARRVCWTIVLYNTCIFLAWKIPRARSFMNRAFTHDPLSGRSYTLFTSVFSHSSFWHLVLNSMALTSFTATAAQYFIREQRNSPTAMPEASVRQHLFAFYICSGLFASLFSHVAWTRIVYPRIVSRIASPTSPAKGLFRRAVTADTQINPSLGASGAIYASVVVTALAFPDAEISLFFPPGLTLPIQWGVGGFVLLDIIGILRGWRFFNHWAHLGGAIFGGLYYAWGPSWWDGVRQWDMSALGNISYRGDDSALRKEIALGVKQLAKEEEEWDRIIAANSHKKPRPG</sequence>
<dbReference type="PANTHER" id="PTHR43731">
    <property type="entry name" value="RHOMBOID PROTEASE"/>
    <property type="match status" value="1"/>
</dbReference>
<evidence type="ECO:0000256" key="2">
    <source>
        <dbReference type="ARBA" id="ARBA00009045"/>
    </source>
</evidence>
<dbReference type="GO" id="GO:0004252">
    <property type="term" value="F:serine-type endopeptidase activity"/>
    <property type="evidence" value="ECO:0007669"/>
    <property type="project" value="InterPro"/>
</dbReference>
<feature type="transmembrane region" description="Helical" evidence="7">
    <location>
        <begin position="373"/>
        <end position="391"/>
    </location>
</feature>
<evidence type="ECO:0000256" key="7">
    <source>
        <dbReference type="SAM" id="Phobius"/>
    </source>
</evidence>
<keyword evidence="10" id="KW-1185">Reference proteome</keyword>
<evidence type="ECO:0000256" key="1">
    <source>
        <dbReference type="ARBA" id="ARBA00004141"/>
    </source>
</evidence>
<evidence type="ECO:0000313" key="9">
    <source>
        <dbReference type="EMBL" id="TFK51998.1"/>
    </source>
</evidence>
<accession>A0A5C3N7G3</accession>
<gene>
    <name evidence="9" type="ORF">OE88DRAFT_1807883</name>
</gene>
<keyword evidence="3 7" id="KW-0812">Transmembrane</keyword>
<dbReference type="InterPro" id="IPR035952">
    <property type="entry name" value="Rhomboid-like_sf"/>
</dbReference>
<organism evidence="9 10">
    <name type="scientific">Heliocybe sulcata</name>
    <dbReference type="NCBI Taxonomy" id="5364"/>
    <lineage>
        <taxon>Eukaryota</taxon>
        <taxon>Fungi</taxon>
        <taxon>Dikarya</taxon>
        <taxon>Basidiomycota</taxon>
        <taxon>Agaricomycotina</taxon>
        <taxon>Agaricomycetes</taxon>
        <taxon>Gloeophyllales</taxon>
        <taxon>Gloeophyllaceae</taxon>
        <taxon>Heliocybe</taxon>
    </lineage>
</organism>
<dbReference type="OrthoDB" id="10260614at2759"/>
<dbReference type="EMBL" id="ML213510">
    <property type="protein sequence ID" value="TFK51998.1"/>
    <property type="molecule type" value="Genomic_DNA"/>
</dbReference>
<dbReference type="STRING" id="5364.A0A5C3N7G3"/>
<keyword evidence="6 7" id="KW-0472">Membrane</keyword>
<evidence type="ECO:0000256" key="6">
    <source>
        <dbReference type="ARBA" id="ARBA00023136"/>
    </source>
</evidence>
<comment type="similarity">
    <text evidence="2">Belongs to the peptidase S54 family.</text>
</comment>
<keyword evidence="4" id="KW-0378">Hydrolase</keyword>
<comment type="subcellular location">
    <subcellularLocation>
        <location evidence="1">Membrane</location>
        <topology evidence="1">Multi-pass membrane protein</topology>
    </subcellularLocation>
</comment>
<evidence type="ECO:0000259" key="8">
    <source>
        <dbReference type="Pfam" id="PF01694"/>
    </source>
</evidence>
<dbReference type="Pfam" id="PF01694">
    <property type="entry name" value="Rhomboid"/>
    <property type="match status" value="1"/>
</dbReference>
<dbReference type="InterPro" id="IPR050925">
    <property type="entry name" value="Rhomboid_protease_S54"/>
</dbReference>
<dbReference type="Proteomes" id="UP000305948">
    <property type="component" value="Unassembled WGS sequence"/>
</dbReference>
<evidence type="ECO:0000256" key="5">
    <source>
        <dbReference type="ARBA" id="ARBA00022989"/>
    </source>
</evidence>
<feature type="transmembrane region" description="Helical" evidence="7">
    <location>
        <begin position="71"/>
        <end position="89"/>
    </location>
</feature>
<feature type="transmembrane region" description="Helical" evidence="7">
    <location>
        <begin position="313"/>
        <end position="335"/>
    </location>
</feature>
<evidence type="ECO:0000256" key="3">
    <source>
        <dbReference type="ARBA" id="ARBA00022692"/>
    </source>
</evidence>
<feature type="transmembrane region" description="Helical" evidence="7">
    <location>
        <begin position="262"/>
        <end position="285"/>
    </location>
</feature>
<evidence type="ECO:0000313" key="10">
    <source>
        <dbReference type="Proteomes" id="UP000305948"/>
    </source>
</evidence>
<feature type="transmembrane region" description="Helical" evidence="7">
    <location>
        <begin position="341"/>
        <end position="361"/>
    </location>
</feature>
<feature type="domain" description="Peptidase S54 rhomboid" evidence="8">
    <location>
        <begin position="206"/>
        <end position="388"/>
    </location>
</feature>
<dbReference type="Gene3D" id="1.20.1540.10">
    <property type="entry name" value="Rhomboid-like"/>
    <property type="match status" value="1"/>
</dbReference>
<dbReference type="InterPro" id="IPR022764">
    <property type="entry name" value="Peptidase_S54_rhomboid_dom"/>
</dbReference>
<dbReference type="PANTHER" id="PTHR43731:SF14">
    <property type="entry name" value="PRESENILIN-ASSOCIATED RHOMBOID-LIKE PROTEIN, MITOCHONDRIAL"/>
    <property type="match status" value="1"/>
</dbReference>
<evidence type="ECO:0000256" key="4">
    <source>
        <dbReference type="ARBA" id="ARBA00022801"/>
    </source>
</evidence>
<keyword evidence="5 7" id="KW-1133">Transmembrane helix</keyword>
<protein>
    <recommendedName>
        <fullName evidence="8">Peptidase S54 rhomboid domain-containing protein</fullName>
    </recommendedName>
</protein>
<dbReference type="GO" id="GO:0006465">
    <property type="term" value="P:signal peptide processing"/>
    <property type="evidence" value="ECO:0007669"/>
    <property type="project" value="TreeGrafter"/>
</dbReference>
<feature type="transmembrane region" description="Helical" evidence="7">
    <location>
        <begin position="220"/>
        <end position="242"/>
    </location>
</feature>
<dbReference type="AlphaFoldDB" id="A0A5C3N7G3"/>
<dbReference type="GO" id="GO:0016020">
    <property type="term" value="C:membrane"/>
    <property type="evidence" value="ECO:0007669"/>
    <property type="project" value="UniProtKB-SubCell"/>
</dbReference>
<reference evidence="9 10" key="1">
    <citation type="journal article" date="2019" name="Nat. Ecol. Evol.">
        <title>Megaphylogeny resolves global patterns of mushroom evolution.</title>
        <authorList>
            <person name="Varga T."/>
            <person name="Krizsan K."/>
            <person name="Foldi C."/>
            <person name="Dima B."/>
            <person name="Sanchez-Garcia M."/>
            <person name="Sanchez-Ramirez S."/>
            <person name="Szollosi G.J."/>
            <person name="Szarkandi J.G."/>
            <person name="Papp V."/>
            <person name="Albert L."/>
            <person name="Andreopoulos W."/>
            <person name="Angelini C."/>
            <person name="Antonin V."/>
            <person name="Barry K.W."/>
            <person name="Bougher N.L."/>
            <person name="Buchanan P."/>
            <person name="Buyck B."/>
            <person name="Bense V."/>
            <person name="Catcheside P."/>
            <person name="Chovatia M."/>
            <person name="Cooper J."/>
            <person name="Damon W."/>
            <person name="Desjardin D."/>
            <person name="Finy P."/>
            <person name="Geml J."/>
            <person name="Haridas S."/>
            <person name="Hughes K."/>
            <person name="Justo A."/>
            <person name="Karasinski D."/>
            <person name="Kautmanova I."/>
            <person name="Kiss B."/>
            <person name="Kocsube S."/>
            <person name="Kotiranta H."/>
            <person name="LaButti K.M."/>
            <person name="Lechner B.E."/>
            <person name="Liimatainen K."/>
            <person name="Lipzen A."/>
            <person name="Lukacs Z."/>
            <person name="Mihaltcheva S."/>
            <person name="Morgado L.N."/>
            <person name="Niskanen T."/>
            <person name="Noordeloos M.E."/>
            <person name="Ohm R.A."/>
            <person name="Ortiz-Santana B."/>
            <person name="Ovrebo C."/>
            <person name="Racz N."/>
            <person name="Riley R."/>
            <person name="Savchenko A."/>
            <person name="Shiryaev A."/>
            <person name="Soop K."/>
            <person name="Spirin V."/>
            <person name="Szebenyi C."/>
            <person name="Tomsovsky M."/>
            <person name="Tulloss R.E."/>
            <person name="Uehling J."/>
            <person name="Grigoriev I.V."/>
            <person name="Vagvolgyi C."/>
            <person name="Papp T."/>
            <person name="Martin F.M."/>
            <person name="Miettinen O."/>
            <person name="Hibbett D.S."/>
            <person name="Nagy L.G."/>
        </authorList>
    </citation>
    <scope>NUCLEOTIDE SEQUENCE [LARGE SCALE GENOMIC DNA]</scope>
    <source>
        <strain evidence="9 10">OMC1185</strain>
    </source>
</reference>
<name>A0A5C3N7G3_9AGAM</name>
<dbReference type="SUPFAM" id="SSF144091">
    <property type="entry name" value="Rhomboid-like"/>
    <property type="match status" value="1"/>
</dbReference>
<proteinExistence type="inferred from homology"/>